<protein>
    <recommendedName>
        <fullName evidence="5">Flagellar biosynthesis protein</fullName>
    </recommendedName>
</protein>
<proteinExistence type="inferred from homology"/>
<evidence type="ECO:0000313" key="4">
    <source>
        <dbReference type="Proteomes" id="UP000637267"/>
    </source>
</evidence>
<dbReference type="Gene3D" id="3.40.1690.10">
    <property type="entry name" value="secretion proteins EscU"/>
    <property type="match status" value="1"/>
</dbReference>
<name>A0ABQ2P611_9NEIS</name>
<dbReference type="PANTHER" id="PTHR30531:SF12">
    <property type="entry name" value="FLAGELLAR BIOSYNTHETIC PROTEIN FLHB"/>
    <property type="match status" value="1"/>
</dbReference>
<evidence type="ECO:0000256" key="1">
    <source>
        <dbReference type="ARBA" id="ARBA00010690"/>
    </source>
</evidence>
<gene>
    <name evidence="3" type="ORF">GCM10010970_05940</name>
</gene>
<feature type="compositionally biased region" description="Low complexity" evidence="2">
    <location>
        <begin position="103"/>
        <end position="116"/>
    </location>
</feature>
<dbReference type="SUPFAM" id="SSF160544">
    <property type="entry name" value="EscU C-terminal domain-like"/>
    <property type="match status" value="1"/>
</dbReference>
<keyword evidence="4" id="KW-1185">Reference proteome</keyword>
<dbReference type="InterPro" id="IPR006135">
    <property type="entry name" value="T3SS_substrate_exporter"/>
</dbReference>
<sequence>MASKPDARARAVALAYTEGSTPRVVATGKGLVAQAIIEKAREAGVFVHQSPELVSLLSQLDLDDHIPASLYRAVAELLAFVYLVEQGNDVAAPVFSLPPPEAPAETASAAASGEPADIARQP</sequence>
<dbReference type="Proteomes" id="UP000637267">
    <property type="component" value="Unassembled WGS sequence"/>
</dbReference>
<evidence type="ECO:0000313" key="3">
    <source>
        <dbReference type="EMBL" id="GGP18615.1"/>
    </source>
</evidence>
<dbReference type="RefSeq" id="WP_188702150.1">
    <property type="nucleotide sequence ID" value="NZ_BMLX01000001.1"/>
</dbReference>
<dbReference type="InterPro" id="IPR029025">
    <property type="entry name" value="T3SS_substrate_exporter_C"/>
</dbReference>
<comment type="caution">
    <text evidence="3">The sequence shown here is derived from an EMBL/GenBank/DDBJ whole genome shotgun (WGS) entry which is preliminary data.</text>
</comment>
<reference evidence="4" key="1">
    <citation type="journal article" date="2019" name="Int. J. Syst. Evol. Microbiol.">
        <title>The Global Catalogue of Microorganisms (GCM) 10K type strain sequencing project: providing services to taxonomists for standard genome sequencing and annotation.</title>
        <authorList>
            <consortium name="The Broad Institute Genomics Platform"/>
            <consortium name="The Broad Institute Genome Sequencing Center for Infectious Disease"/>
            <person name="Wu L."/>
            <person name="Ma J."/>
        </authorList>
    </citation>
    <scope>NUCLEOTIDE SEQUENCE [LARGE SCALE GENOMIC DNA]</scope>
    <source>
        <strain evidence="4">CGMCC 1.8859</strain>
    </source>
</reference>
<dbReference type="Pfam" id="PF01312">
    <property type="entry name" value="Bac_export_2"/>
    <property type="match status" value="1"/>
</dbReference>
<evidence type="ECO:0000256" key="2">
    <source>
        <dbReference type="SAM" id="MobiDB-lite"/>
    </source>
</evidence>
<comment type="similarity">
    <text evidence="1">Belongs to the type III secretion exporter family.</text>
</comment>
<organism evidence="3 4">
    <name type="scientific">Silvimonas iriomotensis</name>
    <dbReference type="NCBI Taxonomy" id="449662"/>
    <lineage>
        <taxon>Bacteria</taxon>
        <taxon>Pseudomonadati</taxon>
        <taxon>Pseudomonadota</taxon>
        <taxon>Betaproteobacteria</taxon>
        <taxon>Neisseriales</taxon>
        <taxon>Chitinibacteraceae</taxon>
        <taxon>Silvimonas</taxon>
    </lineage>
</organism>
<feature type="region of interest" description="Disordered" evidence="2">
    <location>
        <begin position="97"/>
        <end position="122"/>
    </location>
</feature>
<accession>A0ABQ2P611</accession>
<dbReference type="PANTHER" id="PTHR30531">
    <property type="entry name" value="FLAGELLAR BIOSYNTHETIC PROTEIN FLHB"/>
    <property type="match status" value="1"/>
</dbReference>
<dbReference type="EMBL" id="BMLX01000001">
    <property type="protein sequence ID" value="GGP18615.1"/>
    <property type="molecule type" value="Genomic_DNA"/>
</dbReference>
<evidence type="ECO:0008006" key="5">
    <source>
        <dbReference type="Google" id="ProtNLM"/>
    </source>
</evidence>